<name>A0A6M3JTU3_9ZZZZ</name>
<gene>
    <name evidence="1" type="ORF">MM415A02739_0014</name>
</gene>
<proteinExistence type="predicted"/>
<protein>
    <submittedName>
        <fullName evidence="1">Uncharacterized protein</fullName>
    </submittedName>
</protein>
<reference evidence="1" key="1">
    <citation type="submission" date="2020-03" db="EMBL/GenBank/DDBJ databases">
        <title>The deep terrestrial virosphere.</title>
        <authorList>
            <person name="Holmfeldt K."/>
            <person name="Nilsson E."/>
            <person name="Simone D."/>
            <person name="Lopez-Fernandez M."/>
            <person name="Wu X."/>
            <person name="de Brujin I."/>
            <person name="Lundin D."/>
            <person name="Andersson A."/>
            <person name="Bertilsson S."/>
            <person name="Dopson M."/>
        </authorList>
    </citation>
    <scope>NUCLEOTIDE SEQUENCE</scope>
    <source>
        <strain evidence="1">MM415A02739</strain>
    </source>
</reference>
<accession>A0A6M3JTU3</accession>
<sequence length="109" mass="12725">MGIQDEFLSKPINGKFLSYPVGSCQKAEPLQRSATSVSYTAKKKFSIGYRYITPSDYMTPLMHLPIQRMILEIENPFGKEQIKDAIIKAFDENWYDRRYLEIEDDFFAV</sequence>
<evidence type="ECO:0000313" key="1">
    <source>
        <dbReference type="EMBL" id="QJA72532.1"/>
    </source>
</evidence>
<dbReference type="EMBL" id="MT141958">
    <property type="protein sequence ID" value="QJA72532.1"/>
    <property type="molecule type" value="Genomic_DNA"/>
</dbReference>
<dbReference type="AlphaFoldDB" id="A0A6M3JTU3"/>
<organism evidence="1">
    <name type="scientific">viral metagenome</name>
    <dbReference type="NCBI Taxonomy" id="1070528"/>
    <lineage>
        <taxon>unclassified sequences</taxon>
        <taxon>metagenomes</taxon>
        <taxon>organismal metagenomes</taxon>
    </lineage>
</organism>